<keyword evidence="5 15" id="KW-0347">Helicase</keyword>
<keyword evidence="8" id="KW-0238">DNA-binding</keyword>
<keyword evidence="2 15" id="KW-0547">Nucleotide-binding</keyword>
<name>A0ABV7DTS5_9RHOB</name>
<feature type="domain" description="UvrD-like helicase ATP-binding" evidence="17">
    <location>
        <begin position="3"/>
        <end position="474"/>
    </location>
</feature>
<evidence type="ECO:0000256" key="9">
    <source>
        <dbReference type="ARBA" id="ARBA00023204"/>
    </source>
</evidence>
<evidence type="ECO:0000256" key="7">
    <source>
        <dbReference type="ARBA" id="ARBA00022840"/>
    </source>
</evidence>
<dbReference type="InterPro" id="IPR014151">
    <property type="entry name" value="DNA_helicase_AddA"/>
</dbReference>
<dbReference type="Gene3D" id="3.40.50.300">
    <property type="entry name" value="P-loop containing nucleotide triphosphate hydrolases"/>
    <property type="match status" value="4"/>
</dbReference>
<evidence type="ECO:0000256" key="4">
    <source>
        <dbReference type="ARBA" id="ARBA00022801"/>
    </source>
</evidence>
<dbReference type="InterPro" id="IPR000212">
    <property type="entry name" value="DNA_helicase_UvrD/REP"/>
</dbReference>
<dbReference type="PANTHER" id="PTHR11070:SF2">
    <property type="entry name" value="ATP-DEPENDENT DNA HELICASE SRS2"/>
    <property type="match status" value="1"/>
</dbReference>
<evidence type="ECO:0000256" key="8">
    <source>
        <dbReference type="ARBA" id="ARBA00023125"/>
    </source>
</evidence>
<dbReference type="PROSITE" id="PS51198">
    <property type="entry name" value="UVRD_HELICASE_ATP_BIND"/>
    <property type="match status" value="1"/>
</dbReference>
<keyword evidence="4 15" id="KW-0378">Hydrolase</keyword>
<dbReference type="NCBIfam" id="TIGR02784">
    <property type="entry name" value="addA_alphas"/>
    <property type="match status" value="1"/>
</dbReference>
<evidence type="ECO:0000256" key="12">
    <source>
        <dbReference type="ARBA" id="ARBA00034808"/>
    </source>
</evidence>
<dbReference type="Pfam" id="PF13361">
    <property type="entry name" value="UvrD_C"/>
    <property type="match status" value="1"/>
</dbReference>
<dbReference type="PROSITE" id="PS51217">
    <property type="entry name" value="UVRD_HELICASE_CTER"/>
    <property type="match status" value="1"/>
</dbReference>
<dbReference type="Gene3D" id="1.10.486.10">
    <property type="entry name" value="PCRA, domain 4"/>
    <property type="match status" value="1"/>
</dbReference>
<keyword evidence="6" id="KW-0269">Exonuclease</keyword>
<feature type="region of interest" description="Disordered" evidence="16">
    <location>
        <begin position="906"/>
        <end position="938"/>
    </location>
</feature>
<dbReference type="SUPFAM" id="SSF52540">
    <property type="entry name" value="P-loop containing nucleoside triphosphate hydrolases"/>
    <property type="match status" value="1"/>
</dbReference>
<evidence type="ECO:0000313" key="20">
    <source>
        <dbReference type="Proteomes" id="UP001595445"/>
    </source>
</evidence>
<dbReference type="InterPro" id="IPR011335">
    <property type="entry name" value="Restrct_endonuc-II-like"/>
</dbReference>
<evidence type="ECO:0000259" key="17">
    <source>
        <dbReference type="PROSITE" id="PS51198"/>
    </source>
</evidence>
<gene>
    <name evidence="19" type="primary">addA</name>
    <name evidence="19" type="ORF">ACFOD6_07555</name>
</gene>
<evidence type="ECO:0000256" key="2">
    <source>
        <dbReference type="ARBA" id="ARBA00022741"/>
    </source>
</evidence>
<sequence>MTINPAFEAQIAAAHPERNTWLSANAGSGKTRVLTDRVARLLLSGVEPQHILCLTYTKAAASEMQNRLFKRLGEWAMAPEPDLRKALLDLGEADFSAPRLARARQLFARAIETPGGLRIQTIHSFCGSLLRRFPLEAGVPPGFAELDDRSARQMRAEIVEELADGPHAPLVRRLAEVQGAEDFAPLVEELSRHRAAFATPLDGPAIWALFDLPQGYGSTDLLAEAFLGDEPLWFSDLIAGLAQGSSTDGKAADRLRPLDLGNPDRATLVALEGLFLFGEGAKTPFAAKIGTFPTKDTRARLDPLMDRCEALMARVETTRARRICLEAAEKSLALHRFAAAFLPLYEGRKAAHGLLDFDDLIGKALKLLKDPSLAAWVLYRLDGGIDHILVDEAQDTSPEQWDLIEHLASELIAGEGSSLRPRTLFVVGDKKQSIYSFQGADVAAFDLKRNHFHSRLEGGPGLVDRLLEHSFRSSRAVLDVVDQTFTQAEFQALGGESRHRAFNERLPGRVDVWPVEEKAEAPEPGDWFDPVDARSAEDPRVILARRIAEWIRDTVAAGVQIPQVARDGKPPQRPVHFGDFLILVQRRSPLFHEIIRACKALDLPIAGADRLKLGGELAVRDLTALLAFLDTPEDDLSLACLLRSPLCGWSETELFRLANPRKGYLWEVLRDDANHRETLDFLNDMRAQADFLRPYDLIERALQRHDGRRKLLARLGPEAQDGIDELLSQALVYEGHEVPSLTGFLVWMQTDDVEVKRQLDGEGRLIRVMTVHGAKGLEGEIVILPDTGDRKPQERDQLFRLPEGPAVWKMPAAESPAPIAAERAARKTREAAERLRLLYVAMTRARCWLITAAAGEVTQPDCWYNLIRAGVDRATAFDAGAGVRRHAFGDWPEPLTRLPAAQMSPGALPDWLTRPAPAHLEPPKSLSPSDLGGAKALPGEPAWPEAVAKARGTALHLLLERLPGLAPASWPAHAAGLIPDPTLAAEILAEARLVLDHPALAPLFSPDTMAEVAVTAPWQGRTLAGSIDRLIVTPERVLVIDYKSNAVVPQSPAQVPEGILRQLGAYAHMLAQIYPGRRIETAILWTRTPALMPIDPEMVRQALARTTIP</sequence>
<dbReference type="InterPro" id="IPR027417">
    <property type="entry name" value="P-loop_NTPase"/>
</dbReference>
<evidence type="ECO:0000256" key="6">
    <source>
        <dbReference type="ARBA" id="ARBA00022839"/>
    </source>
</evidence>
<evidence type="ECO:0000256" key="15">
    <source>
        <dbReference type="PROSITE-ProRule" id="PRU00560"/>
    </source>
</evidence>
<evidence type="ECO:0000256" key="1">
    <source>
        <dbReference type="ARBA" id="ARBA00022722"/>
    </source>
</evidence>
<dbReference type="Pfam" id="PF00580">
    <property type="entry name" value="UvrD-helicase"/>
    <property type="match status" value="1"/>
</dbReference>
<evidence type="ECO:0000256" key="14">
    <source>
        <dbReference type="ARBA" id="ARBA00048988"/>
    </source>
</evidence>
<keyword evidence="10" id="KW-0413">Isomerase</keyword>
<keyword evidence="3" id="KW-0227">DNA damage</keyword>
<comment type="caution">
    <text evidence="19">The sequence shown here is derived from an EMBL/GenBank/DDBJ whole genome shotgun (WGS) entry which is preliminary data.</text>
</comment>
<evidence type="ECO:0000256" key="5">
    <source>
        <dbReference type="ARBA" id="ARBA00022806"/>
    </source>
</evidence>
<evidence type="ECO:0000313" key="19">
    <source>
        <dbReference type="EMBL" id="MFC3085902.1"/>
    </source>
</evidence>
<dbReference type="InterPro" id="IPR014017">
    <property type="entry name" value="DNA_helicase_UvrD-like_C"/>
</dbReference>
<dbReference type="PANTHER" id="PTHR11070">
    <property type="entry name" value="UVRD / RECB / PCRA DNA HELICASE FAMILY MEMBER"/>
    <property type="match status" value="1"/>
</dbReference>
<evidence type="ECO:0000256" key="11">
    <source>
        <dbReference type="ARBA" id="ARBA00034617"/>
    </source>
</evidence>
<evidence type="ECO:0000259" key="18">
    <source>
        <dbReference type="PROSITE" id="PS51217"/>
    </source>
</evidence>
<feature type="domain" description="UvrD-like helicase C-terminal" evidence="18">
    <location>
        <begin position="491"/>
        <end position="776"/>
    </location>
</feature>
<dbReference type="SUPFAM" id="SSF52980">
    <property type="entry name" value="Restriction endonuclease-like"/>
    <property type="match status" value="1"/>
</dbReference>
<proteinExistence type="predicted"/>
<keyword evidence="9" id="KW-0234">DNA repair</keyword>
<dbReference type="InterPro" id="IPR014016">
    <property type="entry name" value="UvrD-like_ATP-bd"/>
</dbReference>
<dbReference type="GO" id="GO:0004386">
    <property type="term" value="F:helicase activity"/>
    <property type="evidence" value="ECO:0007669"/>
    <property type="project" value="UniProtKB-KW"/>
</dbReference>
<dbReference type="EMBL" id="JBHRSM010000013">
    <property type="protein sequence ID" value="MFC3085902.1"/>
    <property type="molecule type" value="Genomic_DNA"/>
</dbReference>
<dbReference type="Pfam" id="PF12705">
    <property type="entry name" value="PDDEXK_1"/>
    <property type="match status" value="1"/>
</dbReference>
<evidence type="ECO:0000256" key="3">
    <source>
        <dbReference type="ARBA" id="ARBA00022763"/>
    </source>
</evidence>
<keyword evidence="20" id="KW-1185">Reference proteome</keyword>
<feature type="binding site" evidence="15">
    <location>
        <begin position="24"/>
        <end position="31"/>
    </location>
    <ligand>
        <name>ATP</name>
        <dbReference type="ChEBI" id="CHEBI:30616"/>
    </ligand>
</feature>
<dbReference type="RefSeq" id="WP_197643173.1">
    <property type="nucleotide sequence ID" value="NZ_JAEACP010000008.1"/>
</dbReference>
<evidence type="ECO:0000256" key="16">
    <source>
        <dbReference type="SAM" id="MobiDB-lite"/>
    </source>
</evidence>
<accession>A0ABV7DTS5</accession>
<keyword evidence="7 15" id="KW-0067">ATP-binding</keyword>
<dbReference type="EC" id="5.6.2.4" evidence="12"/>
<keyword evidence="1" id="KW-0540">Nuclease</keyword>
<evidence type="ECO:0000256" key="13">
    <source>
        <dbReference type="ARBA" id="ARBA00034923"/>
    </source>
</evidence>
<dbReference type="Gene3D" id="3.90.320.10">
    <property type="match status" value="1"/>
</dbReference>
<reference evidence="20" key="1">
    <citation type="journal article" date="2019" name="Int. J. Syst. Evol. Microbiol.">
        <title>The Global Catalogue of Microorganisms (GCM) 10K type strain sequencing project: providing services to taxonomists for standard genome sequencing and annotation.</title>
        <authorList>
            <consortium name="The Broad Institute Genomics Platform"/>
            <consortium name="The Broad Institute Genome Sequencing Center for Infectious Disease"/>
            <person name="Wu L."/>
            <person name="Ma J."/>
        </authorList>
    </citation>
    <scope>NUCLEOTIDE SEQUENCE [LARGE SCALE GENOMIC DNA]</scope>
    <source>
        <strain evidence="20">KCTC 62102</strain>
    </source>
</reference>
<dbReference type="InterPro" id="IPR038726">
    <property type="entry name" value="PDDEXK_AddAB-type"/>
</dbReference>
<organism evidence="19 20">
    <name type="scientific">Tabrizicola soli</name>
    <dbReference type="NCBI Taxonomy" id="2185115"/>
    <lineage>
        <taxon>Bacteria</taxon>
        <taxon>Pseudomonadati</taxon>
        <taxon>Pseudomonadota</taxon>
        <taxon>Alphaproteobacteria</taxon>
        <taxon>Rhodobacterales</taxon>
        <taxon>Paracoccaceae</taxon>
        <taxon>Tabrizicola</taxon>
    </lineage>
</organism>
<comment type="catalytic activity">
    <reaction evidence="11">
        <text>Couples ATP hydrolysis with the unwinding of duplex DNA by translocating in the 3'-5' direction.</text>
        <dbReference type="EC" id="5.6.2.4"/>
    </reaction>
</comment>
<dbReference type="Proteomes" id="UP001595445">
    <property type="component" value="Unassembled WGS sequence"/>
</dbReference>
<protein>
    <recommendedName>
        <fullName evidence="12">DNA 3'-5' helicase</fullName>
        <ecNumber evidence="12">5.6.2.4</ecNumber>
    </recommendedName>
    <alternativeName>
        <fullName evidence="13">DNA 3'-5' helicase II</fullName>
    </alternativeName>
</protein>
<dbReference type="InterPro" id="IPR011604">
    <property type="entry name" value="PDDEXK-like_dom_sf"/>
</dbReference>
<comment type="catalytic activity">
    <reaction evidence="14">
        <text>ATP + H2O = ADP + phosphate + H(+)</text>
        <dbReference type="Rhea" id="RHEA:13065"/>
        <dbReference type="ChEBI" id="CHEBI:15377"/>
        <dbReference type="ChEBI" id="CHEBI:15378"/>
        <dbReference type="ChEBI" id="CHEBI:30616"/>
        <dbReference type="ChEBI" id="CHEBI:43474"/>
        <dbReference type="ChEBI" id="CHEBI:456216"/>
        <dbReference type="EC" id="5.6.2.4"/>
    </reaction>
</comment>
<evidence type="ECO:0000256" key="10">
    <source>
        <dbReference type="ARBA" id="ARBA00023235"/>
    </source>
</evidence>